<proteinExistence type="predicted"/>
<protein>
    <submittedName>
        <fullName evidence="2">Uncharacterized protein</fullName>
    </submittedName>
</protein>
<accession>A0ABP6V004</accession>
<evidence type="ECO:0000313" key="3">
    <source>
        <dbReference type="Proteomes" id="UP001500689"/>
    </source>
</evidence>
<dbReference type="EMBL" id="BAAAZN010000001">
    <property type="protein sequence ID" value="GAA3525296.1"/>
    <property type="molecule type" value="Genomic_DNA"/>
</dbReference>
<name>A0ABP6V004_9PSEU</name>
<dbReference type="Proteomes" id="UP001500689">
    <property type="component" value="Unassembled WGS sequence"/>
</dbReference>
<comment type="caution">
    <text evidence="2">The sequence shown here is derived from an EMBL/GenBank/DDBJ whole genome shotgun (WGS) entry which is preliminary data.</text>
</comment>
<reference evidence="3" key="1">
    <citation type="journal article" date="2019" name="Int. J. Syst. Evol. Microbiol.">
        <title>The Global Catalogue of Microorganisms (GCM) 10K type strain sequencing project: providing services to taxonomists for standard genome sequencing and annotation.</title>
        <authorList>
            <consortium name="The Broad Institute Genomics Platform"/>
            <consortium name="The Broad Institute Genome Sequencing Center for Infectious Disease"/>
            <person name="Wu L."/>
            <person name="Ma J."/>
        </authorList>
    </citation>
    <scope>NUCLEOTIDE SEQUENCE [LARGE SCALE GENOMIC DNA]</scope>
    <source>
        <strain evidence="3">JCM 16898</strain>
    </source>
</reference>
<organism evidence="2 3">
    <name type="scientific">Amycolatopsis ultiminotia</name>
    <dbReference type="NCBI Taxonomy" id="543629"/>
    <lineage>
        <taxon>Bacteria</taxon>
        <taxon>Bacillati</taxon>
        <taxon>Actinomycetota</taxon>
        <taxon>Actinomycetes</taxon>
        <taxon>Pseudonocardiales</taxon>
        <taxon>Pseudonocardiaceae</taxon>
        <taxon>Amycolatopsis</taxon>
    </lineage>
</organism>
<feature type="region of interest" description="Disordered" evidence="1">
    <location>
        <begin position="25"/>
        <end position="79"/>
    </location>
</feature>
<evidence type="ECO:0000256" key="1">
    <source>
        <dbReference type="SAM" id="MobiDB-lite"/>
    </source>
</evidence>
<evidence type="ECO:0000313" key="2">
    <source>
        <dbReference type="EMBL" id="GAA3525296.1"/>
    </source>
</evidence>
<keyword evidence="3" id="KW-1185">Reference proteome</keyword>
<gene>
    <name evidence="2" type="ORF">GCM10022222_05180</name>
</gene>
<sequence>MSWARRQIGTREIRGHLLGVVHERAEEAEGDEQQQQHRTADGEPVLQENPRGSAETGTAGGKRGSCHADQYFTLGSSTA</sequence>